<gene>
    <name evidence="3" type="ORF">EZS26_002752</name>
</gene>
<organism evidence="3 4">
    <name type="scientific">Candidatus Ordinivivax streblomastigis</name>
    <dbReference type="NCBI Taxonomy" id="2540710"/>
    <lineage>
        <taxon>Bacteria</taxon>
        <taxon>Pseudomonadati</taxon>
        <taxon>Bacteroidota</taxon>
        <taxon>Bacteroidia</taxon>
        <taxon>Bacteroidales</taxon>
        <taxon>Candidatus Ordinivivax</taxon>
    </lineage>
</organism>
<dbReference type="InterPro" id="IPR054363">
    <property type="entry name" value="GH95_cat"/>
</dbReference>
<feature type="domain" description="Glycosyl hydrolase family 95 catalytic" evidence="2">
    <location>
        <begin position="329"/>
        <end position="594"/>
    </location>
</feature>
<evidence type="ECO:0000313" key="4">
    <source>
        <dbReference type="Proteomes" id="UP000324575"/>
    </source>
</evidence>
<dbReference type="InterPro" id="IPR027414">
    <property type="entry name" value="GH95_N_dom"/>
</dbReference>
<comment type="caution">
    <text evidence="3">The sequence shown here is derived from an EMBL/GenBank/DDBJ whole genome shotgun (WGS) entry which is preliminary data.</text>
</comment>
<dbReference type="GO" id="GO:0005975">
    <property type="term" value="P:carbohydrate metabolic process"/>
    <property type="evidence" value="ECO:0007669"/>
    <property type="project" value="InterPro"/>
</dbReference>
<dbReference type="EMBL" id="SNRX01000028">
    <property type="protein sequence ID" value="KAA6301104.1"/>
    <property type="molecule type" value="Genomic_DNA"/>
</dbReference>
<evidence type="ECO:0000259" key="2">
    <source>
        <dbReference type="Pfam" id="PF22124"/>
    </source>
</evidence>
<dbReference type="AlphaFoldDB" id="A0A5M8NY74"/>
<sequence length="823" mass="94563">MNKIIIILLTVWAYSLPLFAQKMDVVKRAHRHPIVLNKPAVNFFEGALLGNGGMGVVVTTRPDAISFHFGHNSVWDIRVAENHRDEIGTFDQVMQKAKALSPNLRTIYEDKGFQDYLSMTADNYRKPYPRPFPCGTVLLGFDRREVELIGHKLDVANGLCEVYLLHKGVKNTLEVFTDMDSDILWFRLVDEHKRVLPSCFNRFRIIPDRDTPKDFPSYTKKETSTSLGFRQTLPYQEPEQYDKEKGHPKDKAFRLDARLNFSLEDGVHYSTLGIADPLQPLERHIVKDGKPFIGNVVLTEGLASEIASKPEENPLPDMNGYQASRNKSDALWKAYWDKSGVELSDTFLEQIWYWNHYFLNCAVRAGVTCPGLFGNWSYGKIGTEWHGDYHLNYNLQQPFWLPFSSNRLDKNLPYVDMVYHLLPISRQWAKEYYGMRGAFFPHSAYPTDMTLHPYPVPDWGWEVFETPWAVQGLWWHYTYSQDIDFLRDRAFEPIKDAVLFLVDYMKRPDAHGSQWKDERYHIFPSVPPELYGLQPGFKFNYDTQADITLAKFVFNAYMEAVDVLKISRQEAALVKDVKTVLSKMPEYSTTESAQYGTIYTSVPGENDKMVYNVPATMMHIFPGEEFGLDSPAETYRMLVNTFRAHQNEGGNEIVFQNLQAARLGILDLERFKRQVNYALLPDGTASDFALQAGGRYSDNTDFKYMERMGIWVENFALPVVINECLMQSNNGAIRLFPNWDKKNDAMFSTLRAVGAFLVSCKLSEGNILYLHILSEKGRLCKLKNPWGSLSVQLVRNGKTAEVLSGEWITFKTSVNEKIALINK</sequence>
<dbReference type="InterPro" id="IPR013780">
    <property type="entry name" value="Glyco_hydro_b"/>
</dbReference>
<name>A0A5M8NY74_9BACT</name>
<dbReference type="SUPFAM" id="SSF48208">
    <property type="entry name" value="Six-hairpin glycosidases"/>
    <property type="match status" value="1"/>
</dbReference>
<dbReference type="Pfam" id="PF14498">
    <property type="entry name" value="Glyco_hyd_65N_2"/>
    <property type="match status" value="1"/>
</dbReference>
<dbReference type="Proteomes" id="UP000324575">
    <property type="component" value="Unassembled WGS sequence"/>
</dbReference>
<evidence type="ECO:0000313" key="3">
    <source>
        <dbReference type="EMBL" id="KAA6301104.1"/>
    </source>
</evidence>
<dbReference type="PANTHER" id="PTHR31084">
    <property type="entry name" value="ALPHA-L-FUCOSIDASE 2"/>
    <property type="match status" value="1"/>
</dbReference>
<dbReference type="PANTHER" id="PTHR31084:SF19">
    <property type="entry name" value="GLYCOSYL HYDROLASE FAMILY 95 N-TERMINAL DOMAIN-CONTAINING PROTEIN"/>
    <property type="match status" value="1"/>
</dbReference>
<protein>
    <submittedName>
        <fullName evidence="3">Uncharacterized protein</fullName>
    </submittedName>
</protein>
<proteinExistence type="predicted"/>
<feature type="domain" description="Glycosyl hydrolase family 95 N-terminal" evidence="1">
    <location>
        <begin position="35"/>
        <end position="191"/>
    </location>
</feature>
<dbReference type="InterPro" id="IPR008928">
    <property type="entry name" value="6-hairpin_glycosidase_sf"/>
</dbReference>
<accession>A0A5M8NY74</accession>
<dbReference type="Gene3D" id="2.60.40.1180">
    <property type="entry name" value="Golgi alpha-mannosidase II"/>
    <property type="match status" value="1"/>
</dbReference>
<dbReference type="Pfam" id="PF22124">
    <property type="entry name" value="Glyco_hydro_95_cat"/>
    <property type="match status" value="1"/>
</dbReference>
<dbReference type="Gene3D" id="1.50.10.10">
    <property type="match status" value="1"/>
</dbReference>
<evidence type="ECO:0000259" key="1">
    <source>
        <dbReference type="Pfam" id="PF14498"/>
    </source>
</evidence>
<dbReference type="InterPro" id="IPR012341">
    <property type="entry name" value="6hp_glycosidase-like_sf"/>
</dbReference>
<dbReference type="Gene3D" id="2.70.98.50">
    <property type="entry name" value="putative glycoside hydrolase family protein from bacillus halodurans"/>
    <property type="match status" value="1"/>
</dbReference>
<reference evidence="3 4" key="1">
    <citation type="submission" date="2019-03" db="EMBL/GenBank/DDBJ databases">
        <title>Single cell metagenomics reveals metabolic interactions within the superorganism composed of flagellate Streblomastix strix and complex community of Bacteroidetes bacteria on its surface.</title>
        <authorList>
            <person name="Treitli S.C."/>
            <person name="Kolisko M."/>
            <person name="Husnik F."/>
            <person name="Keeling P."/>
            <person name="Hampl V."/>
        </authorList>
    </citation>
    <scope>NUCLEOTIDE SEQUENCE [LARGE SCALE GENOMIC DNA]</scope>
    <source>
        <strain evidence="3">St1</strain>
    </source>
</reference>
<dbReference type="GO" id="GO:0004560">
    <property type="term" value="F:alpha-L-fucosidase activity"/>
    <property type="evidence" value="ECO:0007669"/>
    <property type="project" value="TreeGrafter"/>
</dbReference>